<protein>
    <submittedName>
        <fullName evidence="5">Uncharacterized protein</fullName>
    </submittedName>
</protein>
<dbReference type="Pfam" id="PF13005">
    <property type="entry name" value="zf-IS66"/>
    <property type="match status" value="1"/>
</dbReference>
<dbReference type="RefSeq" id="WP_231725235.1">
    <property type="nucleotide sequence ID" value="NZ_KQ960506.1"/>
</dbReference>
<organism evidence="5">
    <name type="scientific">Prevotella amnii</name>
    <dbReference type="NCBI Taxonomy" id="419005"/>
    <lineage>
        <taxon>Bacteria</taxon>
        <taxon>Pseudomonadati</taxon>
        <taxon>Bacteroidota</taxon>
        <taxon>Bacteroidia</taxon>
        <taxon>Bacteroidales</taxon>
        <taxon>Prevotellaceae</taxon>
        <taxon>Prevotella</taxon>
    </lineage>
</organism>
<feature type="coiled-coil region" evidence="1">
    <location>
        <begin position="12"/>
        <end position="53"/>
    </location>
</feature>
<gene>
    <name evidence="5" type="ORF">HMPREF1860_00976</name>
</gene>
<feature type="domain" description="Transposase IS66 central" evidence="3">
    <location>
        <begin position="182"/>
        <end position="353"/>
    </location>
</feature>
<dbReference type="InterPro" id="IPR024474">
    <property type="entry name" value="Znf_dom_IS66"/>
</dbReference>
<dbReference type="InterPro" id="IPR052344">
    <property type="entry name" value="Transposase-related"/>
</dbReference>
<evidence type="ECO:0000256" key="2">
    <source>
        <dbReference type="SAM" id="MobiDB-lite"/>
    </source>
</evidence>
<dbReference type="AlphaFoldDB" id="A0A134BEB9"/>
<feature type="region of interest" description="Disordered" evidence="2">
    <location>
        <begin position="56"/>
        <end position="77"/>
    </location>
</feature>
<dbReference type="STRING" id="419005.HMPREF1860_00976"/>
<dbReference type="Proteomes" id="UP000070531">
    <property type="component" value="Unassembled WGS sequence"/>
</dbReference>
<dbReference type="PANTHER" id="PTHR33678:SF2">
    <property type="match status" value="1"/>
</dbReference>
<proteinExistence type="predicted"/>
<evidence type="ECO:0000259" key="3">
    <source>
        <dbReference type="Pfam" id="PF03050"/>
    </source>
</evidence>
<dbReference type="PANTHER" id="PTHR33678">
    <property type="entry name" value="BLL1576 PROTEIN"/>
    <property type="match status" value="1"/>
</dbReference>
<dbReference type="EMBL" id="LSDL01000044">
    <property type="protein sequence ID" value="KXB78275.1"/>
    <property type="molecule type" value="Genomic_DNA"/>
</dbReference>
<dbReference type="InterPro" id="IPR004291">
    <property type="entry name" value="Transposase_IS66_central"/>
</dbReference>
<reference evidence="5 6" key="1">
    <citation type="submission" date="2016-01" db="EMBL/GenBank/DDBJ databases">
        <authorList>
            <person name="Oliw E.H."/>
        </authorList>
    </citation>
    <scope>NUCLEOTIDE SEQUENCE [LARGE SCALE GENOMIC DNA]</scope>
    <source>
        <strain evidence="5 6">DNF00307</strain>
    </source>
</reference>
<evidence type="ECO:0000313" key="5">
    <source>
        <dbReference type="EMBL" id="KXB78275.1"/>
    </source>
</evidence>
<comment type="caution">
    <text evidence="5">The sequence shown here is derived from an EMBL/GenBank/DDBJ whole genome shotgun (WGS) entry which is preliminary data.</text>
</comment>
<keyword evidence="1" id="KW-0175">Coiled coil</keyword>
<name>A0A134BEB9_9BACT</name>
<evidence type="ECO:0000256" key="1">
    <source>
        <dbReference type="SAM" id="Coils"/>
    </source>
</evidence>
<evidence type="ECO:0000313" key="6">
    <source>
        <dbReference type="Proteomes" id="UP000070531"/>
    </source>
</evidence>
<dbReference type="Pfam" id="PF03050">
    <property type="entry name" value="DDE_Tnp_IS66"/>
    <property type="match status" value="1"/>
</dbReference>
<feature type="domain" description="Transposase IS66 zinc-finger binding" evidence="4">
    <location>
        <begin position="121"/>
        <end position="165"/>
    </location>
</feature>
<accession>A0A134BEB9</accession>
<evidence type="ECO:0000259" key="4">
    <source>
        <dbReference type="Pfam" id="PF13005"/>
    </source>
</evidence>
<dbReference type="PATRIC" id="fig|419005.5.peg.980"/>
<sequence>MKEQVTDISTMVKNLTKDILSMRETIDAQQTEIVRLNRNIDRLTKENKVLRKRLSKYEYPDKNSNNSSTPPSKERMKDELLRRTKSLCKKSNLKTGGQPGHKGYTKKMVTTPDVVKDEMSRYCNHCGRDLSNLEGELDYVSQIIDLPVITPIITEYRHYKKVCPCGCVNKGYEPRKRGNQITFSKNIKAIVTYLNVVQCIPYERLACLMEEVFSVHLSQGSIENFIQETLRKSEPAIKLLEDMLKQSSIVGFDESGCYNNKKLDWAWIAQTAYLTLCFRATGRSSKVLEQRFGDALKHMVAVTDRHSAYFVLDFLNHQVCLAHLLRELEYLTELDKKQSWSKEVAKLLRSAIHQRNYQPQDVIEKQPWIEKLDELLKANLLHLKDNFERLKKGLLTQV</sequence>